<gene>
    <name evidence="2" type="ORF">BaRGS_00017343</name>
</gene>
<dbReference type="AlphaFoldDB" id="A0ABD0KX76"/>
<evidence type="ECO:0000256" key="1">
    <source>
        <dbReference type="SAM" id="MobiDB-lite"/>
    </source>
</evidence>
<feature type="compositionally biased region" description="Polar residues" evidence="1">
    <location>
        <begin position="104"/>
        <end position="122"/>
    </location>
</feature>
<protein>
    <submittedName>
        <fullName evidence="2">Uncharacterized protein</fullName>
    </submittedName>
</protein>
<organism evidence="2 3">
    <name type="scientific">Batillaria attramentaria</name>
    <dbReference type="NCBI Taxonomy" id="370345"/>
    <lineage>
        <taxon>Eukaryota</taxon>
        <taxon>Metazoa</taxon>
        <taxon>Spiralia</taxon>
        <taxon>Lophotrochozoa</taxon>
        <taxon>Mollusca</taxon>
        <taxon>Gastropoda</taxon>
        <taxon>Caenogastropoda</taxon>
        <taxon>Sorbeoconcha</taxon>
        <taxon>Cerithioidea</taxon>
        <taxon>Batillariidae</taxon>
        <taxon>Batillaria</taxon>
    </lineage>
</organism>
<comment type="caution">
    <text evidence="2">The sequence shown here is derived from an EMBL/GenBank/DDBJ whole genome shotgun (WGS) entry which is preliminary data.</text>
</comment>
<accession>A0ABD0KX76</accession>
<name>A0ABD0KX76_9CAEN</name>
<proteinExistence type="predicted"/>
<keyword evidence="3" id="KW-1185">Reference proteome</keyword>
<evidence type="ECO:0000313" key="3">
    <source>
        <dbReference type="Proteomes" id="UP001519460"/>
    </source>
</evidence>
<sequence length="135" mass="14501">MRRGDKRPGTIVGLFPARAFVRGNNLVLCSSGIKTEGAARPITITTSTPSSVVWGRHHMITRNDPPLTCHISLTNSPASVTAARCEIVVIALTTKKSGRRWAIGSQSNTNRPVLHGTESQKLSRLGTPEADKCSI</sequence>
<dbReference type="EMBL" id="JACVVK020000114">
    <property type="protein sequence ID" value="KAK7491514.1"/>
    <property type="molecule type" value="Genomic_DNA"/>
</dbReference>
<dbReference type="Proteomes" id="UP001519460">
    <property type="component" value="Unassembled WGS sequence"/>
</dbReference>
<evidence type="ECO:0000313" key="2">
    <source>
        <dbReference type="EMBL" id="KAK7491514.1"/>
    </source>
</evidence>
<feature type="region of interest" description="Disordered" evidence="1">
    <location>
        <begin position="103"/>
        <end position="135"/>
    </location>
</feature>
<reference evidence="2 3" key="1">
    <citation type="journal article" date="2023" name="Sci. Data">
        <title>Genome assembly of the Korean intertidal mud-creeper Batillaria attramentaria.</title>
        <authorList>
            <person name="Patra A.K."/>
            <person name="Ho P.T."/>
            <person name="Jun S."/>
            <person name="Lee S.J."/>
            <person name="Kim Y."/>
            <person name="Won Y.J."/>
        </authorList>
    </citation>
    <scope>NUCLEOTIDE SEQUENCE [LARGE SCALE GENOMIC DNA]</scope>
    <source>
        <strain evidence="2">Wonlab-2016</strain>
    </source>
</reference>